<keyword evidence="3" id="KW-1185">Reference proteome</keyword>
<feature type="transmembrane region" description="Helical" evidence="1">
    <location>
        <begin position="32"/>
        <end position="52"/>
    </location>
</feature>
<keyword evidence="1" id="KW-0472">Membrane</keyword>
<evidence type="ECO:0000313" key="2">
    <source>
        <dbReference type="EMBL" id="GGP08215.1"/>
    </source>
</evidence>
<accession>A0ABQ2NRT1</accession>
<sequence>MELQIPEETVFGKPIQIIEYIKEQEEGKMKKILSGITPILLLVLALTFMTNYKQLDDLSDSERYQIRSYVEAAENDAAADSESASAQEEE</sequence>
<comment type="caution">
    <text evidence="2">The sequence shown here is derived from an EMBL/GenBank/DDBJ whole genome shotgun (WGS) entry which is preliminary data.</text>
</comment>
<reference evidence="3" key="1">
    <citation type="journal article" date="2019" name="Int. J. Syst. Evol. Microbiol.">
        <title>The Global Catalogue of Microorganisms (GCM) 10K type strain sequencing project: providing services to taxonomists for standard genome sequencing and annotation.</title>
        <authorList>
            <consortium name="The Broad Institute Genomics Platform"/>
            <consortium name="The Broad Institute Genome Sequencing Center for Infectious Disease"/>
            <person name="Wu L."/>
            <person name="Ma J."/>
        </authorList>
    </citation>
    <scope>NUCLEOTIDE SEQUENCE [LARGE SCALE GENOMIC DNA]</scope>
    <source>
        <strain evidence="3">CGMCC 1.7693</strain>
    </source>
</reference>
<keyword evidence="1" id="KW-0812">Transmembrane</keyword>
<dbReference type="EMBL" id="BMLW01000002">
    <property type="protein sequence ID" value="GGP08215.1"/>
    <property type="molecule type" value="Genomic_DNA"/>
</dbReference>
<organism evidence="2 3">
    <name type="scientific">Oceanobacillus neutriphilus</name>
    <dbReference type="NCBI Taxonomy" id="531815"/>
    <lineage>
        <taxon>Bacteria</taxon>
        <taxon>Bacillati</taxon>
        <taxon>Bacillota</taxon>
        <taxon>Bacilli</taxon>
        <taxon>Bacillales</taxon>
        <taxon>Bacillaceae</taxon>
        <taxon>Oceanobacillus</taxon>
    </lineage>
</organism>
<gene>
    <name evidence="2" type="ORF">GCM10011346_07370</name>
</gene>
<evidence type="ECO:0000256" key="1">
    <source>
        <dbReference type="SAM" id="Phobius"/>
    </source>
</evidence>
<keyword evidence="1" id="KW-1133">Transmembrane helix</keyword>
<dbReference type="Proteomes" id="UP000641206">
    <property type="component" value="Unassembled WGS sequence"/>
</dbReference>
<name>A0ABQ2NRT1_9BACI</name>
<evidence type="ECO:0000313" key="3">
    <source>
        <dbReference type="Proteomes" id="UP000641206"/>
    </source>
</evidence>
<proteinExistence type="predicted"/>
<dbReference type="InterPro" id="IPR058890">
    <property type="entry name" value="YwtC-like"/>
</dbReference>
<dbReference type="Pfam" id="PF26359">
    <property type="entry name" value="YwtC"/>
    <property type="match status" value="1"/>
</dbReference>
<protein>
    <submittedName>
        <fullName evidence="2">Uncharacterized protein</fullName>
    </submittedName>
</protein>